<dbReference type="AlphaFoldDB" id="A0AAV9VDB2"/>
<protein>
    <recommendedName>
        <fullName evidence="4">F-box domain-containing protein</fullName>
    </recommendedName>
</protein>
<gene>
    <name evidence="2" type="ORF">TWF696_000292</name>
</gene>
<evidence type="ECO:0000256" key="1">
    <source>
        <dbReference type="SAM" id="MobiDB-lite"/>
    </source>
</evidence>
<dbReference type="EMBL" id="JAVHNQ010000001">
    <property type="protein sequence ID" value="KAK6359126.1"/>
    <property type="molecule type" value="Genomic_DNA"/>
</dbReference>
<keyword evidence="3" id="KW-1185">Reference proteome</keyword>
<reference evidence="2 3" key="1">
    <citation type="submission" date="2019-10" db="EMBL/GenBank/DDBJ databases">
        <authorList>
            <person name="Palmer J.M."/>
        </authorList>
    </citation>
    <scope>NUCLEOTIDE SEQUENCE [LARGE SCALE GENOMIC DNA]</scope>
    <source>
        <strain evidence="2 3">TWF696</strain>
    </source>
</reference>
<accession>A0AAV9VDB2</accession>
<comment type="caution">
    <text evidence="2">The sequence shown here is derived from an EMBL/GenBank/DDBJ whole genome shotgun (WGS) entry which is preliminary data.</text>
</comment>
<evidence type="ECO:0000313" key="2">
    <source>
        <dbReference type="EMBL" id="KAK6359126.1"/>
    </source>
</evidence>
<dbReference type="Proteomes" id="UP001375240">
    <property type="component" value="Unassembled WGS sequence"/>
</dbReference>
<dbReference type="InterPro" id="IPR032675">
    <property type="entry name" value="LRR_dom_sf"/>
</dbReference>
<organism evidence="2 3">
    <name type="scientific">Orbilia brochopaga</name>
    <dbReference type="NCBI Taxonomy" id="3140254"/>
    <lineage>
        <taxon>Eukaryota</taxon>
        <taxon>Fungi</taxon>
        <taxon>Dikarya</taxon>
        <taxon>Ascomycota</taxon>
        <taxon>Pezizomycotina</taxon>
        <taxon>Orbiliomycetes</taxon>
        <taxon>Orbiliales</taxon>
        <taxon>Orbiliaceae</taxon>
        <taxon>Orbilia</taxon>
    </lineage>
</organism>
<evidence type="ECO:0000313" key="3">
    <source>
        <dbReference type="Proteomes" id="UP001375240"/>
    </source>
</evidence>
<proteinExistence type="predicted"/>
<dbReference type="Gene3D" id="3.80.10.10">
    <property type="entry name" value="Ribonuclease Inhibitor"/>
    <property type="match status" value="1"/>
</dbReference>
<dbReference type="SUPFAM" id="SSF52047">
    <property type="entry name" value="RNI-like"/>
    <property type="match status" value="1"/>
</dbReference>
<evidence type="ECO:0008006" key="4">
    <source>
        <dbReference type="Google" id="ProtNLM"/>
    </source>
</evidence>
<feature type="region of interest" description="Disordered" evidence="1">
    <location>
        <begin position="600"/>
        <end position="626"/>
    </location>
</feature>
<sequence length="665" mass="75785">MARQTTPLPFDVLCVVASFISSHQDLVAFCRASRECNTAGIPYLYRDVFFESWPDVRAEEDVPSGGWYRVADPTEELMKLLYRDLQNHPDRQTRANHIRSLRHLTVTEGSGRHNDRTQDMPENQLVYLVETLPQLRELVVSVRDLVTPSLDTAISNSAVTTLRITPDRVLTLSCQSLRLAQDSQTFLTLWGNISSRTLKSLTITDLPPSCRTYLDRYTVPGSVEIWNIITHCPSLQHLDIRVKISGRDRGHNHINDISRRGALNSNGTPHPIVQPVVHLRTLRLQNCSVSGFEFNRLGPETMEELHIPYNGRKRLFRDLVSGPLVASQTMIFPRNLRSLVVDTLPLTPDRREPWQEEFDKNFAELQLDELIVLTRKVDFWLQSTTSFAGAGSWVSRNGEDLSPNTRNVAVEMIIGNRMDRIRASRAAAAAASAAADSSGDAAIIDPVDEQAELLANLDLDALELDQAPPMGRWLKRLLLKGSWMMTRTLLNNLLSTCWNLEELGVALLWKEWNHDISEVPPCIKRLRHLRALIVLNEPNSENKNPEWGSPLPTKNKLWGTPLKLDDDAFLQHGQPQERLRYFGIGKKMWRVELEDHDERDEQLSRQNRYRGSQKRVSSGNGKGDHKWRRTLREVDRESVAGVGILEWIRFCDECWVNDVSDKTNG</sequence>
<name>A0AAV9VDB2_9PEZI</name>